<evidence type="ECO:0000313" key="6">
    <source>
        <dbReference type="EMBL" id="OTG24331.1"/>
    </source>
</evidence>
<dbReference type="FunCoup" id="A0A251UPT0">
    <property type="interactions" value="1314"/>
</dbReference>
<keyword evidence="7" id="KW-1185">Reference proteome</keyword>
<dbReference type="InterPro" id="IPR056813">
    <property type="entry name" value="GIL1_IRKI_C"/>
</dbReference>
<dbReference type="GO" id="GO:0009959">
    <property type="term" value="P:negative gravitropism"/>
    <property type="evidence" value="ECO:0007669"/>
    <property type="project" value="InterPro"/>
</dbReference>
<evidence type="ECO:0000259" key="3">
    <source>
        <dbReference type="Pfam" id="PF04859"/>
    </source>
</evidence>
<reference evidence="5" key="3">
    <citation type="submission" date="2020-06" db="EMBL/GenBank/DDBJ databases">
        <title>Helianthus annuus Genome sequencing and assembly Release 2.</title>
        <authorList>
            <person name="Gouzy J."/>
            <person name="Langlade N."/>
            <person name="Munos S."/>
        </authorList>
    </citation>
    <scope>NUCLEOTIDE SEQUENCE</scope>
    <source>
        <tissue evidence="5">Leaves</tissue>
    </source>
</reference>
<dbReference type="AlphaFoldDB" id="A0A251UPT0"/>
<dbReference type="InterPro" id="IPR006943">
    <property type="entry name" value="DUF641_pln"/>
</dbReference>
<sequence>MFPNMLCGACKSHNRRNLKMNMKSLEPMSHVRFKDSTSFNLDPDNIFIGDIPLKPNKTFNRNKGGIRKMTNKVPNFSDLIHRVTASCMLHPLGSGTNFSDNNSDYHDGEDNYEQQEDNYNTTDRNEEEEEDEYLQSPVAEAAEERGGYRTTRETEMMTLISEVFETVSSMKKAYVSLQQAHCPWDVEKIRLSDAAVVGEMRRLAVLRESFRRIFSGGSEDAGRNQTVSAAILREVVAPYEAALEKMNTEIINKQAEVDNLRQKLKGNAREYQTTCGRKSSHQSRRRVSCSSQFQRPSVSLESTAIPELFEACMSSVKEGSRTFSLLLLSLMKAAHWDIKATVKSIITTSSTTNVAITDSVIGPNHAKYSIESFVNRKFFQGFDHETFCIDGCLSSILNPNQFRMECFTQYSDMKSMDPMELLGMMPTSQFGKFCSNKYLSIVHPKMEESLFGDLEQRRQVLAGNHPRSRFYGEFLNVAKAVWLLHLVAFSLDPLPSHFEGSRGAEFHPEYMESVVRHPGGRVRVVGFPVSPGFKLGNGYVVKARVYLVPKSEV</sequence>
<feature type="region of interest" description="Disordered" evidence="2">
    <location>
        <begin position="98"/>
        <end position="147"/>
    </location>
</feature>
<dbReference type="GO" id="GO:0009639">
    <property type="term" value="P:response to red or far red light"/>
    <property type="evidence" value="ECO:0007669"/>
    <property type="project" value="InterPro"/>
</dbReference>
<dbReference type="OrthoDB" id="678887at2759"/>
<dbReference type="EMBL" id="MNCJ02000320">
    <property type="protein sequence ID" value="KAF5804603.1"/>
    <property type="molecule type" value="Genomic_DNA"/>
</dbReference>
<evidence type="ECO:0000256" key="1">
    <source>
        <dbReference type="SAM" id="Coils"/>
    </source>
</evidence>
<name>A0A251UPT0_HELAN</name>
<dbReference type="Pfam" id="PF24994">
    <property type="entry name" value="GIL1_IRKI_C"/>
    <property type="match status" value="1"/>
</dbReference>
<organism evidence="6 7">
    <name type="scientific">Helianthus annuus</name>
    <name type="common">Common sunflower</name>
    <dbReference type="NCBI Taxonomy" id="4232"/>
    <lineage>
        <taxon>Eukaryota</taxon>
        <taxon>Viridiplantae</taxon>
        <taxon>Streptophyta</taxon>
        <taxon>Embryophyta</taxon>
        <taxon>Tracheophyta</taxon>
        <taxon>Spermatophyta</taxon>
        <taxon>Magnoliopsida</taxon>
        <taxon>eudicotyledons</taxon>
        <taxon>Gunneridae</taxon>
        <taxon>Pentapetalae</taxon>
        <taxon>asterids</taxon>
        <taxon>campanulids</taxon>
        <taxon>Asterales</taxon>
        <taxon>Asteraceae</taxon>
        <taxon>Asteroideae</taxon>
        <taxon>Heliantheae alliance</taxon>
        <taxon>Heliantheae</taxon>
        <taxon>Helianthus</taxon>
    </lineage>
</organism>
<dbReference type="OMA" id="EEAFFGN"/>
<evidence type="ECO:0000259" key="4">
    <source>
        <dbReference type="Pfam" id="PF24994"/>
    </source>
</evidence>
<dbReference type="Pfam" id="PF04859">
    <property type="entry name" value="DUF641"/>
    <property type="match status" value="1"/>
</dbReference>
<keyword evidence="1" id="KW-0175">Coiled coil</keyword>
<dbReference type="Proteomes" id="UP000215914">
    <property type="component" value="Chromosome 5"/>
</dbReference>
<accession>A0A251UPT0</accession>
<dbReference type="PANTHER" id="PTHR31161">
    <property type="entry name" value="PROTEIN GRAVITROPIC IN THE LIGHT 1"/>
    <property type="match status" value="1"/>
</dbReference>
<dbReference type="Gramene" id="mRNA:HanXRQr2_Chr05g0198991">
    <property type="protein sequence ID" value="mRNA:HanXRQr2_Chr05g0198991"/>
    <property type="gene ID" value="HanXRQr2_Chr05g0198991"/>
</dbReference>
<dbReference type="InterPro" id="IPR040225">
    <property type="entry name" value="GIL1-like"/>
</dbReference>
<evidence type="ECO:0000313" key="5">
    <source>
        <dbReference type="EMBL" id="KAF5804603.1"/>
    </source>
</evidence>
<protein>
    <submittedName>
        <fullName evidence="6">Uncharacterized protein</fullName>
    </submittedName>
</protein>
<feature type="domain" description="GIL1/IRKI C-terminal" evidence="4">
    <location>
        <begin position="498"/>
        <end position="546"/>
    </location>
</feature>
<dbReference type="EMBL" id="CM007894">
    <property type="protein sequence ID" value="OTG24331.1"/>
    <property type="molecule type" value="Genomic_DNA"/>
</dbReference>
<evidence type="ECO:0000313" key="7">
    <source>
        <dbReference type="Proteomes" id="UP000215914"/>
    </source>
</evidence>
<feature type="domain" description="DUF641" evidence="3">
    <location>
        <begin position="153"/>
        <end position="270"/>
    </location>
</feature>
<dbReference type="STRING" id="4232.A0A251UPT0"/>
<feature type="coiled-coil region" evidence="1">
    <location>
        <begin position="243"/>
        <end position="270"/>
    </location>
</feature>
<gene>
    <name evidence="6" type="ORF">HannXRQ_Chr05g0135541</name>
    <name evidence="5" type="ORF">HanXRQr2_Chr05g0198991</name>
</gene>
<reference evidence="6" key="2">
    <citation type="submission" date="2017-02" db="EMBL/GenBank/DDBJ databases">
        <title>Sunflower complete genome.</title>
        <authorList>
            <person name="Langlade N."/>
            <person name="Munos S."/>
        </authorList>
    </citation>
    <scope>NUCLEOTIDE SEQUENCE [LARGE SCALE GENOMIC DNA]</scope>
    <source>
        <tissue evidence="6">Leaves</tissue>
    </source>
</reference>
<proteinExistence type="predicted"/>
<evidence type="ECO:0000256" key="2">
    <source>
        <dbReference type="SAM" id="MobiDB-lite"/>
    </source>
</evidence>
<reference evidence="5 7" key="1">
    <citation type="journal article" date="2017" name="Nature">
        <title>The sunflower genome provides insights into oil metabolism, flowering and Asterid evolution.</title>
        <authorList>
            <person name="Badouin H."/>
            <person name="Gouzy J."/>
            <person name="Grassa C.J."/>
            <person name="Murat F."/>
            <person name="Staton S.E."/>
            <person name="Cottret L."/>
            <person name="Lelandais-Briere C."/>
            <person name="Owens G.L."/>
            <person name="Carrere S."/>
            <person name="Mayjonade B."/>
            <person name="Legrand L."/>
            <person name="Gill N."/>
            <person name="Kane N.C."/>
            <person name="Bowers J.E."/>
            <person name="Hubner S."/>
            <person name="Bellec A."/>
            <person name="Berard A."/>
            <person name="Berges H."/>
            <person name="Blanchet N."/>
            <person name="Boniface M.C."/>
            <person name="Brunel D."/>
            <person name="Catrice O."/>
            <person name="Chaidir N."/>
            <person name="Claudel C."/>
            <person name="Donnadieu C."/>
            <person name="Faraut T."/>
            <person name="Fievet G."/>
            <person name="Helmstetter N."/>
            <person name="King M."/>
            <person name="Knapp S.J."/>
            <person name="Lai Z."/>
            <person name="Le Paslier M.C."/>
            <person name="Lippi Y."/>
            <person name="Lorenzon L."/>
            <person name="Mandel J.R."/>
            <person name="Marage G."/>
            <person name="Marchand G."/>
            <person name="Marquand E."/>
            <person name="Bret-Mestries E."/>
            <person name="Morien E."/>
            <person name="Nambeesan S."/>
            <person name="Nguyen T."/>
            <person name="Pegot-Espagnet P."/>
            <person name="Pouilly N."/>
            <person name="Raftis F."/>
            <person name="Sallet E."/>
            <person name="Schiex T."/>
            <person name="Thomas J."/>
            <person name="Vandecasteele C."/>
            <person name="Vares D."/>
            <person name="Vear F."/>
            <person name="Vautrin S."/>
            <person name="Crespi M."/>
            <person name="Mangin B."/>
            <person name="Burke J.M."/>
            <person name="Salse J."/>
            <person name="Munos S."/>
            <person name="Vincourt P."/>
            <person name="Rieseberg L.H."/>
            <person name="Langlade N.B."/>
        </authorList>
    </citation>
    <scope>NUCLEOTIDE SEQUENCE [LARGE SCALE GENOMIC DNA]</scope>
    <source>
        <strain evidence="7">cv. SF193</strain>
        <tissue evidence="5">Leaves</tissue>
    </source>
</reference>
<dbReference type="InParanoid" id="A0A251UPT0"/>